<dbReference type="AlphaFoldDB" id="A0A0D6JV60"/>
<keyword evidence="2" id="KW-0479">Metal-binding</keyword>
<dbReference type="OrthoDB" id="38993at2157"/>
<dbReference type="SUPFAM" id="SSF56529">
    <property type="entry name" value="FAH"/>
    <property type="match status" value="1"/>
</dbReference>
<evidence type="ECO:0000259" key="4">
    <source>
        <dbReference type="Pfam" id="PF01557"/>
    </source>
</evidence>
<evidence type="ECO:0000256" key="1">
    <source>
        <dbReference type="ARBA" id="ARBA00010211"/>
    </source>
</evidence>
<dbReference type="EMBL" id="CSTE01000003">
    <property type="protein sequence ID" value="CQR52163.1"/>
    <property type="molecule type" value="Genomic_DNA"/>
</dbReference>
<reference evidence="6" key="1">
    <citation type="submission" date="2015-03" db="EMBL/GenBank/DDBJ databases">
        <authorList>
            <person name="Urmite Genomes"/>
        </authorList>
    </citation>
    <scope>NUCLEOTIDE SEQUENCE [LARGE SCALE GENOMIC DNA]</scope>
    <source>
        <strain evidence="6">Arc-Hr</strain>
    </source>
</reference>
<dbReference type="GO" id="GO:0044281">
    <property type="term" value="P:small molecule metabolic process"/>
    <property type="evidence" value="ECO:0007669"/>
    <property type="project" value="UniProtKB-ARBA"/>
</dbReference>
<dbReference type="Gene3D" id="3.90.850.10">
    <property type="entry name" value="Fumarylacetoacetase-like, C-terminal domain"/>
    <property type="match status" value="1"/>
</dbReference>
<protein>
    <submittedName>
        <fullName evidence="5">Fumarylacetoacetate (FAA) hydrolase family protein</fullName>
    </submittedName>
</protein>
<evidence type="ECO:0000313" key="5">
    <source>
        <dbReference type="EMBL" id="CQR52163.1"/>
    </source>
</evidence>
<dbReference type="PANTHER" id="PTHR42796">
    <property type="entry name" value="FUMARYLACETOACETATE HYDROLASE DOMAIN-CONTAINING PROTEIN 2A-RELATED"/>
    <property type="match status" value="1"/>
</dbReference>
<sequence length="124" mass="13318">MEYHQLEVSRERRRRPSDVRGRGSGGESLPQAKVYHRCCSIGPSVVTSEGVDGPHGLATNTSEMVRGCEELVSYVTRHNAVPELAVILTGTSLDPEQPFDLQAGDRADITVEGVGALSNSVITV</sequence>
<organism evidence="5 6">
    <name type="scientific">Haloferax massiliensis</name>
    <dbReference type="NCBI Taxonomy" id="1476858"/>
    <lineage>
        <taxon>Archaea</taxon>
        <taxon>Methanobacteriati</taxon>
        <taxon>Methanobacteriota</taxon>
        <taxon>Stenosarchaea group</taxon>
        <taxon>Halobacteria</taxon>
        <taxon>Halobacteriales</taxon>
        <taxon>Haloferacaceae</taxon>
        <taxon>Haloferax</taxon>
    </lineage>
</organism>
<evidence type="ECO:0000256" key="2">
    <source>
        <dbReference type="ARBA" id="ARBA00022723"/>
    </source>
</evidence>
<accession>A0A0D6JV60</accession>
<dbReference type="InterPro" id="IPR036663">
    <property type="entry name" value="Fumarylacetoacetase_C_sf"/>
</dbReference>
<dbReference type="Proteomes" id="UP000198902">
    <property type="component" value="Unassembled WGS sequence"/>
</dbReference>
<keyword evidence="6" id="KW-1185">Reference proteome</keyword>
<feature type="compositionally biased region" description="Basic and acidic residues" evidence="3">
    <location>
        <begin position="1"/>
        <end position="21"/>
    </location>
</feature>
<comment type="similarity">
    <text evidence="1">Belongs to the FAH family.</text>
</comment>
<keyword evidence="5" id="KW-0378">Hydrolase</keyword>
<dbReference type="InterPro" id="IPR011234">
    <property type="entry name" value="Fumarylacetoacetase-like_C"/>
</dbReference>
<evidence type="ECO:0000313" key="6">
    <source>
        <dbReference type="Proteomes" id="UP000198902"/>
    </source>
</evidence>
<feature type="region of interest" description="Disordered" evidence="3">
    <location>
        <begin position="1"/>
        <end position="30"/>
    </location>
</feature>
<gene>
    <name evidence="5" type="ORF">BN996_03011</name>
</gene>
<evidence type="ECO:0000256" key="3">
    <source>
        <dbReference type="SAM" id="MobiDB-lite"/>
    </source>
</evidence>
<name>A0A0D6JV60_9EURY</name>
<dbReference type="GO" id="GO:0046872">
    <property type="term" value="F:metal ion binding"/>
    <property type="evidence" value="ECO:0007669"/>
    <property type="project" value="UniProtKB-KW"/>
</dbReference>
<dbReference type="GO" id="GO:0016787">
    <property type="term" value="F:hydrolase activity"/>
    <property type="evidence" value="ECO:0007669"/>
    <property type="project" value="UniProtKB-KW"/>
</dbReference>
<dbReference type="InterPro" id="IPR051121">
    <property type="entry name" value="FAH"/>
</dbReference>
<proteinExistence type="inferred from homology"/>
<dbReference type="Pfam" id="PF01557">
    <property type="entry name" value="FAA_hydrolase"/>
    <property type="match status" value="1"/>
</dbReference>
<dbReference type="RefSeq" id="WP_089780344.1">
    <property type="nucleotide sequence ID" value="NZ_CABLRR010000003.1"/>
</dbReference>
<feature type="domain" description="Fumarylacetoacetase-like C-terminal" evidence="4">
    <location>
        <begin position="40"/>
        <end position="121"/>
    </location>
</feature>
<dbReference type="PANTHER" id="PTHR42796:SF7">
    <property type="entry name" value="2-DEHYDRO-3-DEOXY-D-ARABINONATE DEHYDRATASE"/>
    <property type="match status" value="1"/>
</dbReference>